<keyword evidence="2" id="KW-1185">Reference proteome</keyword>
<proteinExistence type="predicted"/>
<organism evidence="1 2">
    <name type="scientific">Trichococcus patagoniensis</name>
    <dbReference type="NCBI Taxonomy" id="382641"/>
    <lineage>
        <taxon>Bacteria</taxon>
        <taxon>Bacillati</taxon>
        <taxon>Bacillota</taxon>
        <taxon>Bacilli</taxon>
        <taxon>Lactobacillales</taxon>
        <taxon>Carnobacteriaceae</taxon>
        <taxon>Trichococcus</taxon>
    </lineage>
</organism>
<name>A0A2T5III3_9LACT</name>
<dbReference type="EMBL" id="QAOM01000013">
    <property type="protein sequence ID" value="PTQ83636.1"/>
    <property type="molecule type" value="Genomic_DNA"/>
</dbReference>
<dbReference type="AlphaFoldDB" id="A0A2T5III3"/>
<accession>A0A2T5III3</accession>
<reference evidence="1 2" key="1">
    <citation type="submission" date="2018-04" db="EMBL/GenBank/DDBJ databases">
        <title>Genomic Encyclopedia of Archaeal and Bacterial Type Strains, Phase II (KMG-II): from individual species to whole genera.</title>
        <authorList>
            <person name="Goeker M."/>
        </authorList>
    </citation>
    <scope>NUCLEOTIDE SEQUENCE [LARGE SCALE GENOMIC DNA]</scope>
    <source>
        <strain evidence="1 2">DSM 18806</strain>
    </source>
</reference>
<sequence>MGMALLLDSLPADRRRAVKSLLSSGEACVHRKTPVVSGAYSGEAALVGVGRIECGRTPAGPQLAGGWGKLRRMERASGRQTDSKFLADEKSCLKKRQLAFILFSVVISGTMV</sequence>
<comment type="caution">
    <text evidence="1">The sequence shown here is derived from an EMBL/GenBank/DDBJ whole genome shotgun (WGS) entry which is preliminary data.</text>
</comment>
<protein>
    <submittedName>
        <fullName evidence="1">Uncharacterized protein</fullName>
    </submittedName>
</protein>
<evidence type="ECO:0000313" key="1">
    <source>
        <dbReference type="EMBL" id="PTQ83636.1"/>
    </source>
</evidence>
<evidence type="ECO:0000313" key="2">
    <source>
        <dbReference type="Proteomes" id="UP000244161"/>
    </source>
</evidence>
<dbReference type="Proteomes" id="UP000244161">
    <property type="component" value="Unassembled WGS sequence"/>
</dbReference>
<gene>
    <name evidence="1" type="ORF">C8U37_11346</name>
</gene>